<dbReference type="EMBL" id="RSEB01000008">
    <property type="protein sequence ID" value="RRR96138.1"/>
    <property type="molecule type" value="Genomic_DNA"/>
</dbReference>
<dbReference type="InterPro" id="IPR010985">
    <property type="entry name" value="Ribbon_hlx_hlx"/>
</dbReference>
<dbReference type="SUPFAM" id="SSF47598">
    <property type="entry name" value="Ribbon-helix-helix"/>
    <property type="match status" value="1"/>
</dbReference>
<protein>
    <recommendedName>
        <fullName evidence="1">Antitoxin FitA-like ribbon-helix-helix domain-containing protein</fullName>
    </recommendedName>
</protein>
<dbReference type="Pfam" id="PF22513">
    <property type="entry name" value="FitA-like_RHH"/>
    <property type="match status" value="1"/>
</dbReference>
<dbReference type="Proteomes" id="UP000277256">
    <property type="component" value="Unassembled WGS sequence"/>
</dbReference>
<keyword evidence="3" id="KW-1185">Reference proteome</keyword>
<sequence length="64" mass="7276">MSQLQRGYEAAASHKLIVRDIDPELFDWLRRRAAGNGRSMSSEAKAIFARLRAEDAARICTRIE</sequence>
<name>A0A426US49_9ACTN</name>
<dbReference type="InterPro" id="IPR053853">
    <property type="entry name" value="FitA-like_RHH"/>
</dbReference>
<proteinExistence type="predicted"/>
<accession>A0A426US49</accession>
<organism evidence="2 3">
    <name type="scientific">Glycomyces terrestris</name>
    <dbReference type="NCBI Taxonomy" id="2493553"/>
    <lineage>
        <taxon>Bacteria</taxon>
        <taxon>Bacillati</taxon>
        <taxon>Actinomycetota</taxon>
        <taxon>Actinomycetes</taxon>
        <taxon>Glycomycetales</taxon>
        <taxon>Glycomycetaceae</taxon>
        <taxon>Glycomyces</taxon>
    </lineage>
</organism>
<dbReference type="AlphaFoldDB" id="A0A426US49"/>
<dbReference type="OrthoDB" id="2389872at2"/>
<comment type="caution">
    <text evidence="2">The sequence shown here is derived from an EMBL/GenBank/DDBJ whole genome shotgun (WGS) entry which is preliminary data.</text>
</comment>
<evidence type="ECO:0000313" key="2">
    <source>
        <dbReference type="EMBL" id="RRR96138.1"/>
    </source>
</evidence>
<gene>
    <name evidence="2" type="ORF">EIW28_23040</name>
</gene>
<dbReference type="GO" id="GO:0006355">
    <property type="term" value="P:regulation of DNA-templated transcription"/>
    <property type="evidence" value="ECO:0007669"/>
    <property type="project" value="InterPro"/>
</dbReference>
<reference evidence="2 3" key="1">
    <citation type="submission" date="2018-12" db="EMBL/GenBank/DDBJ databases">
        <title>Glycomyces sp. YIM 121974 draft genome.</title>
        <authorList>
            <person name="Li Q."/>
        </authorList>
    </citation>
    <scope>NUCLEOTIDE SEQUENCE [LARGE SCALE GENOMIC DNA]</scope>
    <source>
        <strain evidence="2 3">YIM 121974</strain>
    </source>
</reference>
<evidence type="ECO:0000259" key="1">
    <source>
        <dbReference type="Pfam" id="PF22513"/>
    </source>
</evidence>
<feature type="domain" description="Antitoxin FitA-like ribbon-helix-helix" evidence="1">
    <location>
        <begin position="16"/>
        <end position="50"/>
    </location>
</feature>
<evidence type="ECO:0000313" key="3">
    <source>
        <dbReference type="Proteomes" id="UP000277256"/>
    </source>
</evidence>
<dbReference type="RefSeq" id="WP_125250065.1">
    <property type="nucleotide sequence ID" value="NZ_RSEB01000008.1"/>
</dbReference>